<dbReference type="GO" id="GO:0009236">
    <property type="term" value="P:cobalamin biosynthetic process"/>
    <property type="evidence" value="ECO:0007669"/>
    <property type="project" value="UniProtKB-UniPathway"/>
</dbReference>
<keyword evidence="4" id="KW-0413">Isomerase</keyword>
<dbReference type="InterPro" id="IPR003722">
    <property type="entry name" value="Cbl_synth_CobH/CbiC"/>
</dbReference>
<dbReference type="PANTHER" id="PTHR43588:SF1">
    <property type="entry name" value="COBALT-PRECORRIN-8 METHYLMUTASE"/>
    <property type="match status" value="1"/>
</dbReference>
<evidence type="ECO:0000256" key="2">
    <source>
        <dbReference type="ARBA" id="ARBA00009774"/>
    </source>
</evidence>
<dbReference type="Pfam" id="PF02570">
    <property type="entry name" value="CbiC"/>
    <property type="match status" value="1"/>
</dbReference>
<dbReference type="EMBL" id="SWCJ01000024">
    <property type="protein sequence ID" value="TKB50057.1"/>
    <property type="molecule type" value="Genomic_DNA"/>
</dbReference>
<sequence>MSQMQQITAQGRQIEQDSFAIIDHEIERDHGGHSFSPEQWAVVRRAIHTSGDFEFAKLFHFSDGAVERGIEAIRNGAKIISDVNMIVTGLAPRRMQPFGVEAHCLISDPEVIAEATEQGSTRAKVAMQYAARLGWLDGGIIAIGNAPTALYEAMSLCQQGKINPALIIGLPVGFVKADESKRDLMATQLPYIACDGRKGGSPLVVAALHALMVEAAK</sequence>
<evidence type="ECO:0000313" key="7">
    <source>
        <dbReference type="Proteomes" id="UP000305675"/>
    </source>
</evidence>
<dbReference type="InterPro" id="IPR036588">
    <property type="entry name" value="CobH/CbiC_sf"/>
</dbReference>
<dbReference type="PANTHER" id="PTHR43588">
    <property type="entry name" value="COBALT-PRECORRIN-8 METHYLMUTASE"/>
    <property type="match status" value="1"/>
</dbReference>
<organism evidence="6 7">
    <name type="scientific">Ferrimonas aestuarii</name>
    <dbReference type="NCBI Taxonomy" id="2569539"/>
    <lineage>
        <taxon>Bacteria</taxon>
        <taxon>Pseudomonadati</taxon>
        <taxon>Pseudomonadota</taxon>
        <taxon>Gammaproteobacteria</taxon>
        <taxon>Alteromonadales</taxon>
        <taxon>Ferrimonadaceae</taxon>
        <taxon>Ferrimonas</taxon>
    </lineage>
</organism>
<feature type="domain" description="Cobalamin biosynthesis precorrin-8X methylmutase CobH/CbiC" evidence="5">
    <location>
        <begin position="13"/>
        <end position="212"/>
    </location>
</feature>
<comment type="similarity">
    <text evidence="2">Belongs to the CobH/CbiC family.</text>
</comment>
<reference evidence="6 7" key="1">
    <citation type="submission" date="2019-04" db="EMBL/GenBank/DDBJ databases">
        <authorList>
            <person name="Hwang J.C."/>
        </authorList>
    </citation>
    <scope>NUCLEOTIDE SEQUENCE [LARGE SCALE GENOMIC DNA]</scope>
    <source>
        <strain evidence="6 7">IMCC35002</strain>
    </source>
</reference>
<evidence type="ECO:0000313" key="6">
    <source>
        <dbReference type="EMBL" id="TKB50057.1"/>
    </source>
</evidence>
<dbReference type="UniPathway" id="UPA00148"/>
<evidence type="ECO:0000259" key="5">
    <source>
        <dbReference type="Pfam" id="PF02570"/>
    </source>
</evidence>
<dbReference type="Proteomes" id="UP000305675">
    <property type="component" value="Unassembled WGS sequence"/>
</dbReference>
<comment type="caution">
    <text evidence="6">The sequence shown here is derived from an EMBL/GenBank/DDBJ whole genome shotgun (WGS) entry which is preliminary data.</text>
</comment>
<accession>A0A4U1BHS7</accession>
<dbReference type="OrthoDB" id="9780708at2"/>
<evidence type="ECO:0000256" key="1">
    <source>
        <dbReference type="ARBA" id="ARBA00004953"/>
    </source>
</evidence>
<dbReference type="AlphaFoldDB" id="A0A4U1BHS7"/>
<dbReference type="GO" id="GO:0016993">
    <property type="term" value="F:precorrin-8X methylmutase activity"/>
    <property type="evidence" value="ECO:0007669"/>
    <property type="project" value="InterPro"/>
</dbReference>
<dbReference type="RefSeq" id="WP_136865189.1">
    <property type="nucleotide sequence ID" value="NZ_SWCJ01000024.1"/>
</dbReference>
<name>A0A4U1BHS7_9GAMM</name>
<evidence type="ECO:0000256" key="4">
    <source>
        <dbReference type="ARBA" id="ARBA00023235"/>
    </source>
</evidence>
<dbReference type="Gene3D" id="3.40.50.10230">
    <property type="entry name" value="Cobalamin biosynthesis CobH/CbiC, precorrin-8X methylmutase"/>
    <property type="match status" value="1"/>
</dbReference>
<proteinExistence type="inferred from homology"/>
<comment type="pathway">
    <text evidence="1">Cofactor biosynthesis; adenosylcobalamin biosynthesis.</text>
</comment>
<dbReference type="SUPFAM" id="SSF63965">
    <property type="entry name" value="Precorrin-8X methylmutase CbiC/CobH"/>
    <property type="match status" value="1"/>
</dbReference>
<evidence type="ECO:0000256" key="3">
    <source>
        <dbReference type="ARBA" id="ARBA00022573"/>
    </source>
</evidence>
<gene>
    <name evidence="6" type="ORF">FCL42_19935</name>
</gene>
<keyword evidence="3" id="KW-0169">Cobalamin biosynthesis</keyword>
<keyword evidence="7" id="KW-1185">Reference proteome</keyword>
<protein>
    <submittedName>
        <fullName evidence="6">Precorrin-8X methylmutase</fullName>
    </submittedName>
</protein>